<evidence type="ECO:0000313" key="2">
    <source>
        <dbReference type="EMBL" id="KAF7117058.1"/>
    </source>
</evidence>
<comment type="caution">
    <text evidence="2">The sequence shown here is derived from an EMBL/GenBank/DDBJ whole genome shotgun (WGS) entry which is preliminary data.</text>
</comment>
<evidence type="ECO:0000313" key="3">
    <source>
        <dbReference type="Proteomes" id="UP000626092"/>
    </source>
</evidence>
<keyword evidence="3" id="KW-1185">Reference proteome</keyword>
<proteinExistence type="predicted"/>
<name>A0A834G3T6_RHOSS</name>
<feature type="region of interest" description="Disordered" evidence="1">
    <location>
        <begin position="257"/>
        <end position="300"/>
    </location>
</feature>
<dbReference type="EMBL" id="WJXA01000022">
    <property type="protein sequence ID" value="KAF7117058.1"/>
    <property type="molecule type" value="Genomic_DNA"/>
</dbReference>
<dbReference type="OrthoDB" id="5964980at2759"/>
<sequence>MAKKKAPKSHKIQKVHEIDRIPKWWKQPRSALGHRRRRTDFSLSFCSFPSSSSALSNSPLGKGLLLESSRGKDKPGCDTITNLEEMRTRRENILQFPAVQCSNFEDLRKTLFSNFTEVPVIEVESVSENALFDAWSGRNADKQKSDTLGKQFTPDKSQINESSNFCITPGSTVWDKTGRQLWPAEVGDGMRSSWTEDTWKVLNGWSSEGRRPMKAEAKPMNAFVDPAGNLSQSDVDQNTGLQLNLLALECQSFSKEFTESSDDPNCSITRDQSPDKWNSSSSSRTESDCMERRRGTRERKPKVHFDEVNFSLKSMRKDRRFRIMRFLGLAAPVASPFQ</sequence>
<accession>A0A834G3T6</accession>
<dbReference type="AlphaFoldDB" id="A0A834G3T6"/>
<feature type="compositionally biased region" description="Polar residues" evidence="1">
    <location>
        <begin position="263"/>
        <end position="284"/>
    </location>
</feature>
<organism evidence="2 3">
    <name type="scientific">Rhododendron simsii</name>
    <name type="common">Sims's rhododendron</name>
    <dbReference type="NCBI Taxonomy" id="118357"/>
    <lineage>
        <taxon>Eukaryota</taxon>
        <taxon>Viridiplantae</taxon>
        <taxon>Streptophyta</taxon>
        <taxon>Embryophyta</taxon>
        <taxon>Tracheophyta</taxon>
        <taxon>Spermatophyta</taxon>
        <taxon>Magnoliopsida</taxon>
        <taxon>eudicotyledons</taxon>
        <taxon>Gunneridae</taxon>
        <taxon>Pentapetalae</taxon>
        <taxon>asterids</taxon>
        <taxon>Ericales</taxon>
        <taxon>Ericaceae</taxon>
        <taxon>Ericoideae</taxon>
        <taxon>Rhodoreae</taxon>
        <taxon>Rhododendron</taxon>
    </lineage>
</organism>
<dbReference type="Proteomes" id="UP000626092">
    <property type="component" value="Unassembled WGS sequence"/>
</dbReference>
<gene>
    <name evidence="2" type="ORF">RHSIM_RhsimUnG0004600</name>
</gene>
<protein>
    <submittedName>
        <fullName evidence="2">Uncharacterized protein</fullName>
    </submittedName>
</protein>
<evidence type="ECO:0000256" key="1">
    <source>
        <dbReference type="SAM" id="MobiDB-lite"/>
    </source>
</evidence>
<reference evidence="2" key="1">
    <citation type="submission" date="2019-11" db="EMBL/GenBank/DDBJ databases">
        <authorList>
            <person name="Liu Y."/>
            <person name="Hou J."/>
            <person name="Li T.-Q."/>
            <person name="Guan C.-H."/>
            <person name="Wu X."/>
            <person name="Wu H.-Z."/>
            <person name="Ling F."/>
            <person name="Zhang R."/>
            <person name="Shi X.-G."/>
            <person name="Ren J.-P."/>
            <person name="Chen E.-F."/>
            <person name="Sun J.-M."/>
        </authorList>
    </citation>
    <scope>NUCLEOTIDE SEQUENCE</scope>
    <source>
        <strain evidence="2">Adult_tree_wgs_1</strain>
        <tissue evidence="2">Leaves</tissue>
    </source>
</reference>